<evidence type="ECO:0000256" key="2">
    <source>
        <dbReference type="ARBA" id="ARBA00022741"/>
    </source>
</evidence>
<evidence type="ECO:0000313" key="4">
    <source>
        <dbReference type="EMBL" id="PPQ80039.1"/>
    </source>
</evidence>
<dbReference type="FunFam" id="1.20.1270.10:FF:000007">
    <property type="entry name" value="Heat shock protein, mitochondrial"/>
    <property type="match status" value="1"/>
</dbReference>
<dbReference type="SUPFAM" id="SSF100920">
    <property type="entry name" value="Heat shock protein 70kD (HSP70), peptide-binding domain"/>
    <property type="match status" value="1"/>
</dbReference>
<dbReference type="Proteomes" id="UP000284706">
    <property type="component" value="Unassembled WGS sequence"/>
</dbReference>
<comment type="caution">
    <text evidence="4">The sequence shown here is derived from an EMBL/GenBank/DDBJ whole genome shotgun (WGS) entry which is preliminary data.</text>
</comment>
<reference evidence="4 5" key="1">
    <citation type="journal article" date="2018" name="Evol. Lett.">
        <title>Horizontal gene cluster transfer increased hallucinogenic mushroom diversity.</title>
        <authorList>
            <person name="Reynolds H.T."/>
            <person name="Vijayakumar V."/>
            <person name="Gluck-Thaler E."/>
            <person name="Korotkin H.B."/>
            <person name="Matheny P.B."/>
            <person name="Slot J.C."/>
        </authorList>
    </citation>
    <scope>NUCLEOTIDE SEQUENCE [LARGE SCALE GENOMIC DNA]</scope>
    <source>
        <strain evidence="4 5">SRW20</strain>
    </source>
</reference>
<organism evidence="4 5">
    <name type="scientific">Gymnopilus dilepis</name>
    <dbReference type="NCBI Taxonomy" id="231916"/>
    <lineage>
        <taxon>Eukaryota</taxon>
        <taxon>Fungi</taxon>
        <taxon>Dikarya</taxon>
        <taxon>Basidiomycota</taxon>
        <taxon>Agaricomycotina</taxon>
        <taxon>Agaricomycetes</taxon>
        <taxon>Agaricomycetidae</taxon>
        <taxon>Agaricales</taxon>
        <taxon>Agaricineae</taxon>
        <taxon>Hymenogastraceae</taxon>
        <taxon>Gymnopilus</taxon>
    </lineage>
</organism>
<dbReference type="EMBL" id="NHYE01004973">
    <property type="protein sequence ID" value="PPQ80039.1"/>
    <property type="molecule type" value="Genomic_DNA"/>
</dbReference>
<dbReference type="GO" id="GO:0140662">
    <property type="term" value="F:ATP-dependent protein folding chaperone"/>
    <property type="evidence" value="ECO:0007669"/>
    <property type="project" value="InterPro"/>
</dbReference>
<evidence type="ECO:0000256" key="3">
    <source>
        <dbReference type="ARBA" id="ARBA00022840"/>
    </source>
</evidence>
<comment type="similarity">
    <text evidence="1">Belongs to the heat shock protein 70 family.</text>
</comment>
<dbReference type="Pfam" id="PF00012">
    <property type="entry name" value="HSP70"/>
    <property type="match status" value="1"/>
</dbReference>
<dbReference type="Gene3D" id="1.20.1270.10">
    <property type="match status" value="1"/>
</dbReference>
<sequence>MTKLINRNTTIPTKKSQVFSTAADGQTAIEVKIYQGERELVRDNKLLGNFNLVGIPPAPKGVPQIEITFDIDADGIVNVSAKDKATGKDQSMTIASSSGLSDKDIEKMVADAEQFAESDKARKALIEESNKAESVCADTEKALNEFKDQLDATEKEKVTKLVGELRELAAKGQTGDASITAENIREKISETQNASLGLFQKVYEKRAAENTSSTEQPSSEPEKKD</sequence>
<dbReference type="InterPro" id="IPR029047">
    <property type="entry name" value="HSP70_peptide-bd_sf"/>
</dbReference>
<dbReference type="Gene3D" id="2.60.34.10">
    <property type="entry name" value="Substrate Binding Domain Of DNAk, Chain A, domain 1"/>
    <property type="match status" value="1"/>
</dbReference>
<dbReference type="InParanoid" id="A0A409WNG0"/>
<dbReference type="AlphaFoldDB" id="A0A409WNG0"/>
<proteinExistence type="inferred from homology"/>
<dbReference type="GO" id="GO:0005524">
    <property type="term" value="F:ATP binding"/>
    <property type="evidence" value="ECO:0007669"/>
    <property type="project" value="UniProtKB-KW"/>
</dbReference>
<keyword evidence="3" id="KW-0067">ATP-binding</keyword>
<keyword evidence="5" id="KW-1185">Reference proteome</keyword>
<keyword evidence="2" id="KW-0547">Nucleotide-binding</keyword>
<protein>
    <submittedName>
        <fullName evidence="4">Uncharacterized protein</fullName>
    </submittedName>
</protein>
<dbReference type="InterPro" id="IPR013126">
    <property type="entry name" value="Hsp_70_fam"/>
</dbReference>
<evidence type="ECO:0000256" key="1">
    <source>
        <dbReference type="ARBA" id="ARBA00007381"/>
    </source>
</evidence>
<dbReference type="OrthoDB" id="2401965at2759"/>
<accession>A0A409WNG0</accession>
<evidence type="ECO:0000313" key="5">
    <source>
        <dbReference type="Proteomes" id="UP000284706"/>
    </source>
</evidence>
<dbReference type="STRING" id="231916.A0A409WNG0"/>
<dbReference type="SUPFAM" id="SSF100934">
    <property type="entry name" value="Heat shock protein 70kD (HSP70), C-terminal subdomain"/>
    <property type="match status" value="1"/>
</dbReference>
<name>A0A409WNG0_9AGAR</name>
<gene>
    <name evidence="4" type="ORF">CVT26_011485</name>
</gene>
<dbReference type="PANTHER" id="PTHR19375">
    <property type="entry name" value="HEAT SHOCK PROTEIN 70KDA"/>
    <property type="match status" value="1"/>
</dbReference>
<dbReference type="InterPro" id="IPR029048">
    <property type="entry name" value="HSP70_C_sf"/>
</dbReference>